<organism evidence="2 3">
    <name type="scientific">Iphiclides podalirius</name>
    <name type="common">scarce swallowtail</name>
    <dbReference type="NCBI Taxonomy" id="110791"/>
    <lineage>
        <taxon>Eukaryota</taxon>
        <taxon>Metazoa</taxon>
        <taxon>Ecdysozoa</taxon>
        <taxon>Arthropoda</taxon>
        <taxon>Hexapoda</taxon>
        <taxon>Insecta</taxon>
        <taxon>Pterygota</taxon>
        <taxon>Neoptera</taxon>
        <taxon>Endopterygota</taxon>
        <taxon>Lepidoptera</taxon>
        <taxon>Glossata</taxon>
        <taxon>Ditrysia</taxon>
        <taxon>Papilionoidea</taxon>
        <taxon>Papilionidae</taxon>
        <taxon>Papilioninae</taxon>
        <taxon>Iphiclides</taxon>
    </lineage>
</organism>
<proteinExistence type="predicted"/>
<feature type="compositionally biased region" description="Pro residues" evidence="1">
    <location>
        <begin position="62"/>
        <end position="81"/>
    </location>
</feature>
<evidence type="ECO:0000313" key="2">
    <source>
        <dbReference type="EMBL" id="CAH2066451.1"/>
    </source>
</evidence>
<keyword evidence="3" id="KW-1185">Reference proteome</keyword>
<protein>
    <submittedName>
        <fullName evidence="2">Uncharacterized protein</fullName>
    </submittedName>
</protein>
<gene>
    <name evidence="2" type="ORF">IPOD504_LOCUS13436</name>
</gene>
<sequence length="119" mass="12131">MSDIITYMTSGSRFAATAGRHASCSEHECGARSSASHTSTSGVGGRLTGGKRRGAGSWCARTPPPSSPTAPPLSHQPPAATPPAAWLITPRGAPLPFSSCSCELFATATLPSAPSIVYF</sequence>
<dbReference type="Proteomes" id="UP000837857">
    <property type="component" value="Chromosome 4"/>
</dbReference>
<dbReference type="EMBL" id="OW152816">
    <property type="protein sequence ID" value="CAH2066451.1"/>
    <property type="molecule type" value="Genomic_DNA"/>
</dbReference>
<name>A0ABN8IWQ3_9NEOP</name>
<evidence type="ECO:0000313" key="3">
    <source>
        <dbReference type="Proteomes" id="UP000837857"/>
    </source>
</evidence>
<reference evidence="2" key="1">
    <citation type="submission" date="2022-03" db="EMBL/GenBank/DDBJ databases">
        <authorList>
            <person name="Martin H S."/>
        </authorList>
    </citation>
    <scope>NUCLEOTIDE SEQUENCE</scope>
</reference>
<feature type="region of interest" description="Disordered" evidence="1">
    <location>
        <begin position="30"/>
        <end position="85"/>
    </location>
</feature>
<evidence type="ECO:0000256" key="1">
    <source>
        <dbReference type="SAM" id="MobiDB-lite"/>
    </source>
</evidence>
<feature type="non-terminal residue" evidence="2">
    <location>
        <position position="119"/>
    </location>
</feature>
<accession>A0ABN8IWQ3</accession>